<keyword evidence="6" id="KW-0762">Sugar transport</keyword>
<dbReference type="EMBL" id="FOGJ01000008">
    <property type="protein sequence ID" value="SER63991.1"/>
    <property type="molecule type" value="Genomic_DNA"/>
</dbReference>
<dbReference type="OrthoDB" id="383889at2"/>
<evidence type="ECO:0000313" key="7">
    <source>
        <dbReference type="Proteomes" id="UP000182584"/>
    </source>
</evidence>
<keyword evidence="3" id="KW-0813">Transport</keyword>
<evidence type="ECO:0000256" key="5">
    <source>
        <dbReference type="SAM" id="SignalP"/>
    </source>
</evidence>
<dbReference type="SUPFAM" id="SSF53850">
    <property type="entry name" value="Periplasmic binding protein-like II"/>
    <property type="match status" value="1"/>
</dbReference>
<evidence type="ECO:0000256" key="3">
    <source>
        <dbReference type="ARBA" id="ARBA00022448"/>
    </source>
</evidence>
<dbReference type="PANTHER" id="PTHR43649:SF31">
    <property type="entry name" value="SN-GLYCEROL-3-PHOSPHATE-BINDING PERIPLASMIC PROTEIN UGPB"/>
    <property type="match status" value="1"/>
</dbReference>
<comment type="subcellular location">
    <subcellularLocation>
        <location evidence="1">Cell envelope</location>
    </subcellularLocation>
</comment>
<dbReference type="Proteomes" id="UP000182584">
    <property type="component" value="Unassembled WGS sequence"/>
</dbReference>
<evidence type="ECO:0000256" key="2">
    <source>
        <dbReference type="ARBA" id="ARBA00008520"/>
    </source>
</evidence>
<name>A0A1H9QTQ2_BUTFI</name>
<evidence type="ECO:0000256" key="1">
    <source>
        <dbReference type="ARBA" id="ARBA00004196"/>
    </source>
</evidence>
<dbReference type="Pfam" id="PF13416">
    <property type="entry name" value="SBP_bac_8"/>
    <property type="match status" value="1"/>
</dbReference>
<protein>
    <submittedName>
        <fullName evidence="6">Multiple sugar transport system substrate-binding protein</fullName>
    </submittedName>
</protein>
<dbReference type="RefSeq" id="WP_074755531.1">
    <property type="nucleotide sequence ID" value="NZ_FOGJ01000008.1"/>
</dbReference>
<dbReference type="PANTHER" id="PTHR43649">
    <property type="entry name" value="ARABINOSE-BINDING PROTEIN-RELATED"/>
    <property type="match status" value="1"/>
</dbReference>
<feature type="chain" id="PRO_5039669965" evidence="5">
    <location>
        <begin position="23"/>
        <end position="517"/>
    </location>
</feature>
<comment type="similarity">
    <text evidence="2">Belongs to the bacterial solute-binding protein 1 family.</text>
</comment>
<dbReference type="InterPro" id="IPR006059">
    <property type="entry name" value="SBP"/>
</dbReference>
<proteinExistence type="inferred from homology"/>
<gene>
    <name evidence="6" type="ORF">SAMN04487884_108119</name>
</gene>
<dbReference type="GO" id="GO:0030313">
    <property type="term" value="C:cell envelope"/>
    <property type="evidence" value="ECO:0007669"/>
    <property type="project" value="UniProtKB-SubCell"/>
</dbReference>
<accession>A0A1H9QTQ2</accession>
<organism evidence="6 7">
    <name type="scientific">Butyrivibrio fibrisolvens</name>
    <dbReference type="NCBI Taxonomy" id="831"/>
    <lineage>
        <taxon>Bacteria</taxon>
        <taxon>Bacillati</taxon>
        <taxon>Bacillota</taxon>
        <taxon>Clostridia</taxon>
        <taxon>Lachnospirales</taxon>
        <taxon>Lachnospiraceae</taxon>
        <taxon>Butyrivibrio</taxon>
    </lineage>
</organism>
<dbReference type="PROSITE" id="PS51257">
    <property type="entry name" value="PROKAR_LIPOPROTEIN"/>
    <property type="match status" value="1"/>
</dbReference>
<sequence>MKKNLSKAAASILAAAMVVGTAACGSSTNADTGSGQTAQGSGEEGVTTDNITLTYWHYEDETTINTLAEKFMEKYPNITVETKVISDMSTDLSAAAAAGQFPDVFVGTDSDTALANMYWADITDYYNNDPETANLMATINEYGIGMFDTDVRYAVPAWYQPSAIFIDRNVINKLNLEMPRTDWTWDEMIQLIKDATVDDRTGMKYYGLGYYNRLDSLYGIAACSPEERALKGEFGFDGTDFDLSYWATGEQQFSDLKLGGYVAPQQNTQAMEDWSGDWSTWFGATGHVAVFSEGFWSYQNLWNTEIDGQSYQDYYGLDIVPYVTPNVVDEKEHNVIANMYMGGVSTSCEHPYEAYLLLKFMTFGVDGWNARLDIYEDESITNESGVALKHANMPVPMTLDEGVWTRYRALFPTVTSEDGSVDYWDDYFASITRPVAYGWYSIAGYWNFCDQYFNSIGIHDLVDAGTAKAADYADEATRQANYYHAEAMISYFGPSGYDVLSEEDLAAYQAVVDSFAQ</sequence>
<reference evidence="6 7" key="1">
    <citation type="submission" date="2016-10" db="EMBL/GenBank/DDBJ databases">
        <authorList>
            <person name="de Groot N.N."/>
        </authorList>
    </citation>
    <scope>NUCLEOTIDE SEQUENCE [LARGE SCALE GENOMIC DNA]</scope>
    <source>
        <strain evidence="6 7">AR40</strain>
    </source>
</reference>
<evidence type="ECO:0000313" key="6">
    <source>
        <dbReference type="EMBL" id="SER63991.1"/>
    </source>
</evidence>
<dbReference type="Gene3D" id="3.40.190.10">
    <property type="entry name" value="Periplasmic binding protein-like II"/>
    <property type="match status" value="1"/>
</dbReference>
<feature type="signal peptide" evidence="5">
    <location>
        <begin position="1"/>
        <end position="22"/>
    </location>
</feature>
<dbReference type="AlphaFoldDB" id="A0A1H9QTQ2"/>
<keyword evidence="4 5" id="KW-0732">Signal</keyword>
<dbReference type="InterPro" id="IPR050490">
    <property type="entry name" value="Bact_solute-bd_prot1"/>
</dbReference>
<evidence type="ECO:0000256" key="4">
    <source>
        <dbReference type="ARBA" id="ARBA00022729"/>
    </source>
</evidence>